<evidence type="ECO:0000256" key="7">
    <source>
        <dbReference type="SAM" id="Phobius"/>
    </source>
</evidence>
<dbReference type="AlphaFoldDB" id="A0AAE1DKR1"/>
<dbReference type="GO" id="GO:0016020">
    <property type="term" value="C:membrane"/>
    <property type="evidence" value="ECO:0007669"/>
    <property type="project" value="UniProtKB-SubCell"/>
</dbReference>
<comment type="subcellular location">
    <subcellularLocation>
        <location evidence="1">Membrane</location>
        <topology evidence="1">Multi-pass membrane protein</topology>
    </subcellularLocation>
</comment>
<evidence type="ECO:0000256" key="6">
    <source>
        <dbReference type="SAM" id="MobiDB-lite"/>
    </source>
</evidence>
<feature type="transmembrane region" description="Helical" evidence="7">
    <location>
        <begin position="513"/>
        <end position="533"/>
    </location>
</feature>
<protein>
    <submittedName>
        <fullName evidence="8">Uncharacterized protein</fullName>
    </submittedName>
</protein>
<evidence type="ECO:0000256" key="2">
    <source>
        <dbReference type="ARBA" id="ARBA00022448"/>
    </source>
</evidence>
<dbReference type="EMBL" id="JAWDGP010003428">
    <property type="protein sequence ID" value="KAK3774344.1"/>
    <property type="molecule type" value="Genomic_DNA"/>
</dbReference>
<organism evidence="8 9">
    <name type="scientific">Elysia crispata</name>
    <name type="common">lettuce slug</name>
    <dbReference type="NCBI Taxonomy" id="231223"/>
    <lineage>
        <taxon>Eukaryota</taxon>
        <taxon>Metazoa</taxon>
        <taxon>Spiralia</taxon>
        <taxon>Lophotrochozoa</taxon>
        <taxon>Mollusca</taxon>
        <taxon>Gastropoda</taxon>
        <taxon>Heterobranchia</taxon>
        <taxon>Euthyneura</taxon>
        <taxon>Panpulmonata</taxon>
        <taxon>Sacoglossa</taxon>
        <taxon>Placobranchoidea</taxon>
        <taxon>Plakobranchidae</taxon>
        <taxon>Elysia</taxon>
    </lineage>
</organism>
<dbReference type="GO" id="GO:0022857">
    <property type="term" value="F:transmembrane transporter activity"/>
    <property type="evidence" value="ECO:0007669"/>
    <property type="project" value="InterPro"/>
</dbReference>
<accession>A0AAE1DKR1</accession>
<proteinExistence type="predicted"/>
<feature type="transmembrane region" description="Helical" evidence="7">
    <location>
        <begin position="539"/>
        <end position="557"/>
    </location>
</feature>
<feature type="transmembrane region" description="Helical" evidence="7">
    <location>
        <begin position="140"/>
        <end position="166"/>
    </location>
</feature>
<dbReference type="Pfam" id="PF07690">
    <property type="entry name" value="MFS_1"/>
    <property type="match status" value="2"/>
</dbReference>
<feature type="transmembrane region" description="Helical" evidence="7">
    <location>
        <begin position="50"/>
        <end position="72"/>
    </location>
</feature>
<comment type="caution">
    <text evidence="8">The sequence shown here is derived from an EMBL/GenBank/DDBJ whole genome shotgun (WGS) entry which is preliminary data.</text>
</comment>
<feature type="transmembrane region" description="Helical" evidence="7">
    <location>
        <begin position="107"/>
        <end position="128"/>
    </location>
</feature>
<keyword evidence="9" id="KW-1185">Reference proteome</keyword>
<dbReference type="SUPFAM" id="SSF103473">
    <property type="entry name" value="MFS general substrate transporter"/>
    <property type="match status" value="1"/>
</dbReference>
<evidence type="ECO:0000313" key="9">
    <source>
        <dbReference type="Proteomes" id="UP001283361"/>
    </source>
</evidence>
<keyword evidence="2" id="KW-0813">Transport</keyword>
<feature type="region of interest" description="Disordered" evidence="6">
    <location>
        <begin position="325"/>
        <end position="356"/>
    </location>
</feature>
<feature type="transmembrane region" description="Helical" evidence="7">
    <location>
        <begin position="408"/>
        <end position="429"/>
    </location>
</feature>
<evidence type="ECO:0000256" key="3">
    <source>
        <dbReference type="ARBA" id="ARBA00022692"/>
    </source>
</evidence>
<name>A0AAE1DKR1_9GAST</name>
<feature type="transmembrane region" description="Helical" evidence="7">
    <location>
        <begin position="79"/>
        <end position="101"/>
    </location>
</feature>
<sequence length="558" mass="60278">MACCKLFLRKVLVIAGATLITSPVSMLTYYGNVLPYLASYFQTHRDSMTYHLSALWPSTAYRTCLPLAMIFASPLERRLGIRTCIACGQILISISVLSGFYAIQEPLALTLVFGAVQGMSNGISYSLTNKLLLASVPGKGGLITGIVSIGPALGSLVNIGLAYAVVNPNNAKADLLVGNTLYFSDPNILERVPYYFLVTGAFTTIMTISGMILLFMGSANLFKEESNEHISGSTESDEEILSGDKSEVSDHFRGCDSRSNLVEHCKPAYGCSISSPSSGLQQFAFNEGTESISSSRSFRKVSDNKALIPNKTTFSVETSCPHSTTKRDIVRDGAAPRSTDRDSVAGESMASYHSDKRIEQENNQSAFSSACDLTPWDTVRTGRFWCVWVSYLGLGHTLYVQTNLYKQYGQLVISSDITLVIAGLLSTAFMAITRPSVGAFSDRHSVPTSLVAVCFISSLFMNLMVVAAHTSAVFYIMASMVEFAGVSSLILVFNLLVASMFGKSHFASNMGLVYSAMIANVTVEPVIVSWIIGQFGWDWVFLSGSAASSLAMVVAMLL</sequence>
<dbReference type="InterPro" id="IPR036259">
    <property type="entry name" value="MFS_trans_sf"/>
</dbReference>
<dbReference type="PANTHER" id="PTHR43385">
    <property type="entry name" value="RIBOFLAVIN TRANSPORTER RIBJ"/>
    <property type="match status" value="1"/>
</dbReference>
<reference evidence="8" key="1">
    <citation type="journal article" date="2023" name="G3 (Bethesda)">
        <title>A reference genome for the long-term kleptoplast-retaining sea slug Elysia crispata morphotype clarki.</title>
        <authorList>
            <person name="Eastman K.E."/>
            <person name="Pendleton A.L."/>
            <person name="Shaikh M.A."/>
            <person name="Suttiyut T."/>
            <person name="Ogas R."/>
            <person name="Tomko P."/>
            <person name="Gavelis G."/>
            <person name="Widhalm J.R."/>
            <person name="Wisecaver J.H."/>
        </authorList>
    </citation>
    <scope>NUCLEOTIDE SEQUENCE</scope>
    <source>
        <strain evidence="8">ECLA1</strain>
    </source>
</reference>
<keyword evidence="5 7" id="KW-0472">Membrane</keyword>
<feature type="transmembrane region" description="Helical" evidence="7">
    <location>
        <begin position="194"/>
        <end position="216"/>
    </location>
</feature>
<evidence type="ECO:0000256" key="4">
    <source>
        <dbReference type="ARBA" id="ARBA00022989"/>
    </source>
</evidence>
<keyword evidence="3 7" id="KW-0812">Transmembrane</keyword>
<dbReference type="InterPro" id="IPR011701">
    <property type="entry name" value="MFS"/>
</dbReference>
<gene>
    <name evidence="8" type="ORF">RRG08_013847</name>
</gene>
<evidence type="ECO:0000256" key="1">
    <source>
        <dbReference type="ARBA" id="ARBA00004141"/>
    </source>
</evidence>
<feature type="transmembrane region" description="Helical" evidence="7">
    <location>
        <begin position="483"/>
        <end position="501"/>
    </location>
</feature>
<keyword evidence="4 7" id="KW-1133">Transmembrane helix</keyword>
<dbReference type="Gene3D" id="1.20.1250.20">
    <property type="entry name" value="MFS general substrate transporter like domains"/>
    <property type="match status" value="2"/>
</dbReference>
<evidence type="ECO:0000256" key="5">
    <source>
        <dbReference type="ARBA" id="ARBA00023136"/>
    </source>
</evidence>
<feature type="transmembrane region" description="Helical" evidence="7">
    <location>
        <begin position="12"/>
        <end position="30"/>
    </location>
</feature>
<evidence type="ECO:0000313" key="8">
    <source>
        <dbReference type="EMBL" id="KAK3774344.1"/>
    </source>
</evidence>
<dbReference type="InterPro" id="IPR052983">
    <property type="entry name" value="MFS_Riboflavin_Transporter"/>
</dbReference>
<feature type="transmembrane region" description="Helical" evidence="7">
    <location>
        <begin position="450"/>
        <end position="477"/>
    </location>
</feature>
<dbReference type="Proteomes" id="UP001283361">
    <property type="component" value="Unassembled WGS sequence"/>
</dbReference>
<dbReference type="PANTHER" id="PTHR43385:SF1">
    <property type="entry name" value="RIBOFLAVIN TRANSPORTER RIBJ"/>
    <property type="match status" value="1"/>
</dbReference>